<dbReference type="InterPro" id="IPR046676">
    <property type="entry name" value="DUF6546"/>
</dbReference>
<keyword evidence="4" id="KW-1185">Reference proteome</keyword>
<evidence type="ECO:0000313" key="3">
    <source>
        <dbReference type="EnsemblFungi" id="CEF76939"/>
    </source>
</evidence>
<accession>A0A098DD96</accession>
<evidence type="ECO:0000313" key="4">
    <source>
        <dbReference type="Proteomes" id="UP000070720"/>
    </source>
</evidence>
<dbReference type="AlphaFoldDB" id="A0A098DD96"/>
<dbReference type="Proteomes" id="UP000070720">
    <property type="component" value="Chromosome 2"/>
</dbReference>
<accession>A0A0E0S0B4</accession>
<gene>
    <name evidence="3" type="primary">FG08563.1</name>
    <name evidence="2" type="ORF">FGRAMPH1_01T10271</name>
</gene>
<evidence type="ECO:0000259" key="1">
    <source>
        <dbReference type="Pfam" id="PF20183"/>
    </source>
</evidence>
<reference evidence="3 4" key="2">
    <citation type="journal article" date="2010" name="Nature">
        <title>Comparative genomics reveals mobile pathogenicity chromosomes in Fusarium.</title>
        <authorList>
            <person name="Ma L.J."/>
            <person name="van der Does H.C."/>
            <person name="Borkovich K.A."/>
            <person name="Coleman J.J."/>
            <person name="Daboussi M.J."/>
            <person name="Di Pietro A."/>
            <person name="Dufresne M."/>
            <person name="Freitag M."/>
            <person name="Grabherr M."/>
            <person name="Henrissat B."/>
            <person name="Houterman P.M."/>
            <person name="Kang S."/>
            <person name="Shim W.B."/>
            <person name="Woloshuk C."/>
            <person name="Xie X."/>
            <person name="Xu J.R."/>
            <person name="Antoniw J."/>
            <person name="Baker S.E."/>
            <person name="Bluhm B.H."/>
            <person name="Breakspear A."/>
            <person name="Brown D.W."/>
            <person name="Butchko R.A."/>
            <person name="Chapman S."/>
            <person name="Coulson R."/>
            <person name="Coutinho P.M."/>
            <person name="Danchin E.G."/>
            <person name="Diener A."/>
            <person name="Gale L.R."/>
            <person name="Gardiner D.M."/>
            <person name="Goff S."/>
            <person name="Hammond-Kosack K.E."/>
            <person name="Hilburn K."/>
            <person name="Hua-Van A."/>
            <person name="Jonkers W."/>
            <person name="Kazan K."/>
            <person name="Kodira C.D."/>
            <person name="Koehrsen M."/>
            <person name="Kumar L."/>
            <person name="Lee Y.H."/>
            <person name="Li L."/>
            <person name="Manners J.M."/>
            <person name="Miranda-Saavedra D."/>
            <person name="Mukherjee M."/>
            <person name="Park G."/>
            <person name="Park J."/>
            <person name="Park S.Y."/>
            <person name="Proctor R.H."/>
            <person name="Regev A."/>
            <person name="Ruiz-Roldan M.C."/>
            <person name="Sain D."/>
            <person name="Sakthikumar S."/>
            <person name="Sykes S."/>
            <person name="Schwartz D.C."/>
            <person name="Turgeon B.G."/>
            <person name="Wapinski I."/>
            <person name="Yoder O."/>
            <person name="Young S."/>
            <person name="Zeng Q."/>
            <person name="Zhou S."/>
            <person name="Galagan J."/>
            <person name="Cuomo C.A."/>
            <person name="Kistler H.C."/>
            <person name="Rep M."/>
        </authorList>
    </citation>
    <scope>GENOME REANNOTATION</scope>
    <source>
        <strain evidence="4">ATCC MYA-4620 / CBS 123657 / FGSC 9075 / NRRL 31084 / PH-1</strain>
        <strain evidence="3">PH-1 / ATCC MYA-4620 / FGSC 9075 / NRRL 31084</strain>
    </source>
</reference>
<proteinExistence type="predicted"/>
<dbReference type="EMBL" id="HG970333">
    <property type="protein sequence ID" value="CEF76939.1"/>
    <property type="molecule type" value="Genomic_DNA"/>
</dbReference>
<dbReference type="EnsemblFungi" id="CEF76939">
    <property type="protein sequence ID" value="CEF76939"/>
    <property type="gene ID" value="FGRRES_08563"/>
</dbReference>
<reference evidence="3" key="4">
    <citation type="submission" date="2017-01" db="UniProtKB">
        <authorList>
            <consortium name="EnsemblFungi"/>
        </authorList>
    </citation>
    <scope>IDENTIFICATION</scope>
    <source>
        <strain evidence="3">PH-1 / ATCC MYA-4620 / FGSC 9075 / NRRL 31084</strain>
    </source>
</reference>
<dbReference type="Pfam" id="PF20183">
    <property type="entry name" value="DUF6546"/>
    <property type="match status" value="1"/>
</dbReference>
<reference evidence="3 4" key="1">
    <citation type="journal article" date="2007" name="Science">
        <title>The Fusarium graminearum genome reveals a link between localized polymorphism and pathogen specialization.</title>
        <authorList>
            <person name="Cuomo C.A."/>
            <person name="Gueldener U."/>
            <person name="Xu J.-R."/>
            <person name="Trail F."/>
            <person name="Turgeon B.G."/>
            <person name="Di Pietro A."/>
            <person name="Walton J.D."/>
            <person name="Ma L.-J."/>
            <person name="Baker S.E."/>
            <person name="Rep M."/>
            <person name="Adam G."/>
            <person name="Antoniw J."/>
            <person name="Baldwin T."/>
            <person name="Calvo S.E."/>
            <person name="Chang Y.-L."/>
            <person name="DeCaprio D."/>
            <person name="Gale L.R."/>
            <person name="Gnerre S."/>
            <person name="Goswami R.S."/>
            <person name="Hammond-Kosack K."/>
            <person name="Harris L.J."/>
            <person name="Hilburn K."/>
            <person name="Kennell J.C."/>
            <person name="Kroken S."/>
            <person name="Magnuson J.K."/>
            <person name="Mannhaupt G."/>
            <person name="Mauceli E.W."/>
            <person name="Mewes H.-W."/>
            <person name="Mitterbauer R."/>
            <person name="Muehlbauer G."/>
            <person name="Muensterkoetter M."/>
            <person name="Nelson D."/>
            <person name="O'Donnell K."/>
            <person name="Ouellet T."/>
            <person name="Qi W."/>
            <person name="Quesneville H."/>
            <person name="Roncero M.I.G."/>
            <person name="Seong K.-Y."/>
            <person name="Tetko I.V."/>
            <person name="Urban M."/>
            <person name="Waalwijk C."/>
            <person name="Ward T.J."/>
            <person name="Yao J."/>
            <person name="Birren B.W."/>
            <person name="Kistler H.C."/>
        </authorList>
    </citation>
    <scope>NUCLEOTIDE SEQUENCE [LARGE SCALE GENOMIC DNA]</scope>
    <source>
        <strain evidence="4">ATCC MYA-4620 / CBS 123657 / FGSC 9075 / NRRL 31084 / PH-1</strain>
        <strain evidence="3">PH-1 / ATCC MYA-4620 / FGSC 9075 / NRRL 31084</strain>
    </source>
</reference>
<organism evidence="2 4">
    <name type="scientific">Gibberella zeae (strain ATCC MYA-4620 / CBS 123657 / FGSC 9075 / NRRL 31084 / PH-1)</name>
    <name type="common">Wheat head blight fungus</name>
    <name type="synonym">Fusarium graminearum</name>
    <dbReference type="NCBI Taxonomy" id="229533"/>
    <lineage>
        <taxon>Eukaryota</taxon>
        <taxon>Fungi</taxon>
        <taxon>Dikarya</taxon>
        <taxon>Ascomycota</taxon>
        <taxon>Pezizomycotina</taxon>
        <taxon>Sordariomycetes</taxon>
        <taxon>Hypocreomycetidae</taxon>
        <taxon>Hypocreales</taxon>
        <taxon>Nectriaceae</taxon>
        <taxon>Fusarium</taxon>
    </lineage>
</organism>
<sequence>MPRLETMEIWNGQKGLAALFQYRVIRGSRQTRNLWRGTWKYHITPSVPQAWEAVGHLHDSWGLDVVQEQVEEADIQSHGDALHHLLLSGQVIRSVSLQQIRREQKYLEGVDIVS</sequence>
<dbReference type="VEuPathDB" id="FungiDB:FGRAMPH1_01G10271"/>
<name>A0A098DD96_GIBZE</name>
<evidence type="ECO:0000313" key="2">
    <source>
        <dbReference type="EMBL" id="CEF76939.1"/>
    </source>
</evidence>
<dbReference type="InParanoid" id="A0A098DD96"/>
<reference evidence="2 4" key="3">
    <citation type="journal article" date="2015" name="BMC Genomics">
        <title>The completed genome sequence of the pathogenic ascomycete fungus Fusarium graminearum.</title>
        <authorList>
            <person name="King R."/>
            <person name="Urban M."/>
            <person name="Hammond-Kosack M.C."/>
            <person name="Hassani-Pak K."/>
            <person name="Hammond-Kosack K.E."/>
        </authorList>
    </citation>
    <scope>NUCLEOTIDE SEQUENCE [LARGE SCALE GENOMIC DNA]</scope>
    <source>
        <strain evidence="4">ATCC MYA-4620 / CBS 123657 / FGSC 9075 / NRRL 31084 / PH-1</strain>
        <strain evidence="2">PH-1</strain>
    </source>
</reference>
<feature type="domain" description="DUF6546" evidence="1">
    <location>
        <begin position="1"/>
        <end position="93"/>
    </location>
</feature>
<dbReference type="eggNOG" id="ENOG502SM97">
    <property type="taxonomic scope" value="Eukaryota"/>
</dbReference>
<protein>
    <submittedName>
        <fullName evidence="2">Chromosome 2, complete genome</fullName>
    </submittedName>
</protein>